<evidence type="ECO:0000256" key="3">
    <source>
        <dbReference type="ARBA" id="ARBA00023274"/>
    </source>
</evidence>
<dbReference type="InterPro" id="IPR004474">
    <property type="entry name" value="LytR_CpsA_psr"/>
</dbReference>
<keyword evidence="8" id="KW-1185">Reference proteome</keyword>
<keyword evidence="5" id="KW-0472">Membrane</keyword>
<dbReference type="PANTHER" id="PTHR33392">
    <property type="entry name" value="POLYISOPRENYL-TEICHOIC ACID--PEPTIDOGLYCAN TEICHOIC ACID TRANSFERASE TAGU"/>
    <property type="match status" value="1"/>
</dbReference>
<sequence length="353" mass="39093">MVDKTNTLPPRQRSNRSTQPTSKSKKKKKRSSLRILFTIILSVFLLAGAAIGYVYVQMSGALDKITLGTGDVAEAVQGSITDTGKPIAIALLGIDQRPKGVRGGGKNTDVMMVVTLHPKTKKIVAVTMPRDAYVQVDHYRDRKANGYYAAFYNNAKGKGMSADGAELEAMKDIRKMLGDLYGIKIDHVATINFQGFMDVVDALGGVEVDVQMRMLYNDTYDGTDINLQPGIRTLNGEEALGYVRYRQSKNGKNMTTDMDRNRRQGEVVGAMFDKVLTINGMTKIGSIFDAAGKSVKTDMSEKEIKALIKKYYNIKRSDITFLTVDGSWKSPYIYLHQDSLAKARQQLQSNMAE</sequence>
<comment type="caution">
    <text evidence="7">The sequence shown here is derived from an EMBL/GenBank/DDBJ whole genome shotgun (WGS) entry which is preliminary data.</text>
</comment>
<dbReference type="InterPro" id="IPR012678">
    <property type="entry name" value="Ribosomal_uL23/eL15/eS24_sf"/>
</dbReference>
<evidence type="ECO:0000313" key="7">
    <source>
        <dbReference type="EMBL" id="MFD2116241.1"/>
    </source>
</evidence>
<keyword evidence="3" id="KW-0687">Ribonucleoprotein</keyword>
<comment type="similarity">
    <text evidence="1">Belongs to the LytR/CpsA/Psr (LCP) family.</text>
</comment>
<feature type="region of interest" description="Disordered" evidence="4">
    <location>
        <begin position="1"/>
        <end position="27"/>
    </location>
</feature>
<dbReference type="RefSeq" id="WP_377772223.1">
    <property type="nucleotide sequence ID" value="NZ_JBHUHO010000030.1"/>
</dbReference>
<evidence type="ECO:0000259" key="6">
    <source>
        <dbReference type="Pfam" id="PF03816"/>
    </source>
</evidence>
<evidence type="ECO:0000256" key="5">
    <source>
        <dbReference type="SAM" id="Phobius"/>
    </source>
</evidence>
<evidence type="ECO:0000313" key="8">
    <source>
        <dbReference type="Proteomes" id="UP001597362"/>
    </source>
</evidence>
<proteinExistence type="inferred from homology"/>
<dbReference type="SUPFAM" id="SSF54189">
    <property type="entry name" value="Ribosomal proteins S24e, L23 and L15e"/>
    <property type="match status" value="1"/>
</dbReference>
<name>A0ABW4YKP0_9BACL</name>
<keyword evidence="5" id="KW-1133">Transmembrane helix</keyword>
<organism evidence="7 8">
    <name type="scientific">Paenibacillus yanchengensis</name>
    <dbReference type="NCBI Taxonomy" id="2035833"/>
    <lineage>
        <taxon>Bacteria</taxon>
        <taxon>Bacillati</taxon>
        <taxon>Bacillota</taxon>
        <taxon>Bacilli</taxon>
        <taxon>Bacillales</taxon>
        <taxon>Paenibacillaceae</taxon>
        <taxon>Paenibacillus</taxon>
    </lineage>
</organism>
<keyword evidence="2" id="KW-0689">Ribosomal protein</keyword>
<gene>
    <name evidence="7" type="ORF">ACFSJH_10955</name>
</gene>
<evidence type="ECO:0000256" key="4">
    <source>
        <dbReference type="SAM" id="MobiDB-lite"/>
    </source>
</evidence>
<evidence type="ECO:0000256" key="1">
    <source>
        <dbReference type="ARBA" id="ARBA00006068"/>
    </source>
</evidence>
<feature type="domain" description="Cell envelope-related transcriptional attenuator" evidence="6">
    <location>
        <begin position="107"/>
        <end position="275"/>
    </location>
</feature>
<reference evidence="8" key="1">
    <citation type="journal article" date="2019" name="Int. J. Syst. Evol. Microbiol.">
        <title>The Global Catalogue of Microorganisms (GCM) 10K type strain sequencing project: providing services to taxonomists for standard genome sequencing and annotation.</title>
        <authorList>
            <consortium name="The Broad Institute Genomics Platform"/>
            <consortium name="The Broad Institute Genome Sequencing Center for Infectious Disease"/>
            <person name="Wu L."/>
            <person name="Ma J."/>
        </authorList>
    </citation>
    <scope>NUCLEOTIDE SEQUENCE [LARGE SCALE GENOMIC DNA]</scope>
    <source>
        <strain evidence="8">GH52</strain>
    </source>
</reference>
<dbReference type="PANTHER" id="PTHR33392:SF6">
    <property type="entry name" value="POLYISOPRENYL-TEICHOIC ACID--PEPTIDOGLYCAN TEICHOIC ACID TRANSFERASE TAGU"/>
    <property type="match status" value="1"/>
</dbReference>
<accession>A0ABW4YKP0</accession>
<feature type="transmembrane region" description="Helical" evidence="5">
    <location>
        <begin position="33"/>
        <end position="56"/>
    </location>
</feature>
<evidence type="ECO:0000256" key="2">
    <source>
        <dbReference type="ARBA" id="ARBA00022980"/>
    </source>
</evidence>
<dbReference type="EMBL" id="JBHUHO010000030">
    <property type="protein sequence ID" value="MFD2116241.1"/>
    <property type="molecule type" value="Genomic_DNA"/>
</dbReference>
<dbReference type="Proteomes" id="UP001597362">
    <property type="component" value="Unassembled WGS sequence"/>
</dbReference>
<dbReference type="NCBIfam" id="TIGR00350">
    <property type="entry name" value="lytR_cpsA_psr"/>
    <property type="match status" value="1"/>
</dbReference>
<keyword evidence="5" id="KW-0812">Transmembrane</keyword>
<dbReference type="InterPro" id="IPR050922">
    <property type="entry name" value="LytR/CpsA/Psr_CW_biosynth"/>
</dbReference>
<dbReference type="Pfam" id="PF03816">
    <property type="entry name" value="LytR_cpsA_psr"/>
    <property type="match status" value="1"/>
</dbReference>
<protein>
    <submittedName>
        <fullName evidence="7">LCP family protein</fullName>
    </submittedName>
</protein>
<dbReference type="Gene3D" id="3.40.630.190">
    <property type="entry name" value="LCP protein"/>
    <property type="match status" value="1"/>
</dbReference>